<comment type="caution">
    <text evidence="4">The sequence shown here is derived from an EMBL/GenBank/DDBJ whole genome shotgun (WGS) entry which is preliminary data.</text>
</comment>
<name>A0A930VE81_9ACTN</name>
<sequence>MEVRPLDPHDDTQMRGFYDVSWRAEMDDGRPWNGHWTYDELASQLRDTTPDHRAAGLAAYDQDRLIGAGISMWSEADNLDKMFVFPMVDPPARGNGVGGTLLEAMIEVGRAAGRRTITSGAAYAGPEDHHSPPMRFAAAHGFQVANTEIQRQLRLPVDDALLDEVDADGEPHRSGYTVTTFVDDLPDDLLPSYCALVNQLVVDAPTGDVDYEANSMTPDSMREQLAVQRRIGRRVYRSLAIRDGEAVAHSDLALQTEGDTAVQWGTYVHRGHRGHRLGAAVKVANLRALQRERPDIRRIDTSNAETNSWMVSINERLGFEILAVAPSFVRHLVQGTPA</sequence>
<evidence type="ECO:0000313" key="4">
    <source>
        <dbReference type="EMBL" id="MBF4762951.1"/>
    </source>
</evidence>
<dbReference type="AlphaFoldDB" id="A0A930VE81"/>
<evidence type="ECO:0000256" key="1">
    <source>
        <dbReference type="ARBA" id="ARBA00022679"/>
    </source>
</evidence>
<protein>
    <submittedName>
        <fullName evidence="4">GNAT family N-acetyltransferase</fullName>
    </submittedName>
</protein>
<reference evidence="4" key="1">
    <citation type="submission" date="2020-11" db="EMBL/GenBank/DDBJ databases">
        <title>Nocardioides sp. nov., isolated from Soil of Cynanchum wilfordii Hemsley rhizosphere.</title>
        <authorList>
            <person name="Lee J.-S."/>
            <person name="Suh M.K."/>
            <person name="Kim J.-S."/>
        </authorList>
    </citation>
    <scope>NUCLEOTIDE SEQUENCE</scope>
    <source>
        <strain evidence="4">KCTC 19275</strain>
    </source>
</reference>
<dbReference type="PANTHER" id="PTHR43877">
    <property type="entry name" value="AMINOALKYLPHOSPHONATE N-ACETYLTRANSFERASE-RELATED-RELATED"/>
    <property type="match status" value="1"/>
</dbReference>
<dbReference type="Gene3D" id="3.40.630.30">
    <property type="match status" value="1"/>
</dbReference>
<dbReference type="InterPro" id="IPR000182">
    <property type="entry name" value="GNAT_dom"/>
</dbReference>
<evidence type="ECO:0000259" key="3">
    <source>
        <dbReference type="PROSITE" id="PS51186"/>
    </source>
</evidence>
<dbReference type="CDD" id="cd04301">
    <property type="entry name" value="NAT_SF"/>
    <property type="match status" value="1"/>
</dbReference>
<accession>A0A930VE81</accession>
<keyword evidence="5" id="KW-1185">Reference proteome</keyword>
<dbReference type="Pfam" id="PF00583">
    <property type="entry name" value="Acetyltransf_1"/>
    <property type="match status" value="1"/>
</dbReference>
<dbReference type="Proteomes" id="UP000640489">
    <property type="component" value="Unassembled WGS sequence"/>
</dbReference>
<gene>
    <name evidence="4" type="ORF">ISU07_07405</name>
</gene>
<organism evidence="4 5">
    <name type="scientific">Nocardioides islandensis</name>
    <dbReference type="NCBI Taxonomy" id="433663"/>
    <lineage>
        <taxon>Bacteria</taxon>
        <taxon>Bacillati</taxon>
        <taxon>Actinomycetota</taxon>
        <taxon>Actinomycetes</taxon>
        <taxon>Propionibacteriales</taxon>
        <taxon>Nocardioidaceae</taxon>
        <taxon>Nocardioides</taxon>
    </lineage>
</organism>
<dbReference type="InterPro" id="IPR050832">
    <property type="entry name" value="Bact_Acetyltransf"/>
</dbReference>
<feature type="domain" description="N-acetyltransferase" evidence="3">
    <location>
        <begin position="1"/>
        <end position="168"/>
    </location>
</feature>
<dbReference type="InterPro" id="IPR016181">
    <property type="entry name" value="Acyl_CoA_acyltransferase"/>
</dbReference>
<dbReference type="PROSITE" id="PS51186">
    <property type="entry name" value="GNAT"/>
    <property type="match status" value="1"/>
</dbReference>
<evidence type="ECO:0000313" key="5">
    <source>
        <dbReference type="Proteomes" id="UP000640489"/>
    </source>
</evidence>
<dbReference type="GO" id="GO:0016747">
    <property type="term" value="F:acyltransferase activity, transferring groups other than amino-acyl groups"/>
    <property type="evidence" value="ECO:0007669"/>
    <property type="project" value="InterPro"/>
</dbReference>
<dbReference type="SUPFAM" id="SSF55729">
    <property type="entry name" value="Acyl-CoA N-acyltransferases (Nat)"/>
    <property type="match status" value="2"/>
</dbReference>
<evidence type="ECO:0000256" key="2">
    <source>
        <dbReference type="ARBA" id="ARBA00023315"/>
    </source>
</evidence>
<dbReference type="EMBL" id="JADKPN010000002">
    <property type="protein sequence ID" value="MBF4762951.1"/>
    <property type="molecule type" value="Genomic_DNA"/>
</dbReference>
<dbReference type="RefSeq" id="WP_194706110.1">
    <property type="nucleotide sequence ID" value="NZ_JADKPN010000002.1"/>
</dbReference>
<proteinExistence type="predicted"/>
<keyword evidence="1" id="KW-0808">Transferase</keyword>
<keyword evidence="2" id="KW-0012">Acyltransferase</keyword>